<dbReference type="InterPro" id="IPR003593">
    <property type="entry name" value="AAA+_ATPase"/>
</dbReference>
<evidence type="ECO:0000256" key="16">
    <source>
        <dbReference type="SAM" id="MobiDB-lite"/>
    </source>
</evidence>
<dbReference type="GO" id="GO:0046872">
    <property type="term" value="F:metal ion binding"/>
    <property type="evidence" value="ECO:0007669"/>
    <property type="project" value="UniProtKB-KW"/>
</dbReference>
<proteinExistence type="inferred from homology"/>
<evidence type="ECO:0000256" key="17">
    <source>
        <dbReference type="SAM" id="Phobius"/>
    </source>
</evidence>
<feature type="transmembrane region" description="Helical" evidence="17">
    <location>
        <begin position="212"/>
        <end position="229"/>
    </location>
</feature>
<evidence type="ECO:0000256" key="4">
    <source>
        <dbReference type="ARBA" id="ARBA00010550"/>
    </source>
</evidence>
<dbReference type="Pfam" id="PF01434">
    <property type="entry name" value="Peptidase_M41"/>
    <property type="match status" value="1"/>
</dbReference>
<evidence type="ECO:0000259" key="18">
    <source>
        <dbReference type="SMART" id="SM00382"/>
    </source>
</evidence>
<keyword evidence="5" id="KW-0645">Protease</keyword>
<keyword evidence="20" id="KW-1185">Reference proteome</keyword>
<dbReference type="SMART" id="SM00382">
    <property type="entry name" value="AAA"/>
    <property type="match status" value="1"/>
</dbReference>
<dbReference type="InterPro" id="IPR050928">
    <property type="entry name" value="ATP-dep_Zn_Metalloprotease"/>
</dbReference>
<evidence type="ECO:0000256" key="12">
    <source>
        <dbReference type="ARBA" id="ARBA00022989"/>
    </source>
</evidence>
<dbReference type="InterPro" id="IPR041569">
    <property type="entry name" value="AAA_lid_3"/>
</dbReference>
<dbReference type="InterPro" id="IPR005936">
    <property type="entry name" value="FtsH"/>
</dbReference>
<keyword evidence="6 17" id="KW-0812">Transmembrane</keyword>
<dbReference type="AlphaFoldDB" id="A0A8T0DR32"/>
<dbReference type="GO" id="GO:0004176">
    <property type="term" value="F:ATP-dependent peptidase activity"/>
    <property type="evidence" value="ECO:0007669"/>
    <property type="project" value="InterPro"/>
</dbReference>
<comment type="subcellular location">
    <subcellularLocation>
        <location evidence="2">Mitochondrion membrane</location>
        <topology evidence="2">Multi-pass membrane protein</topology>
    </subcellularLocation>
</comment>
<dbReference type="FunFam" id="1.10.8.60:FF:000019">
    <property type="entry name" value="AFG3-like AAA ATPase 2"/>
    <property type="match status" value="1"/>
</dbReference>
<dbReference type="EMBL" id="JTDF01001594">
    <property type="protein sequence ID" value="KAF8569796.1"/>
    <property type="molecule type" value="Genomic_DNA"/>
</dbReference>
<dbReference type="SUPFAM" id="SSF52540">
    <property type="entry name" value="P-loop containing nucleoside triphosphate hydrolases"/>
    <property type="match status" value="1"/>
</dbReference>
<dbReference type="Gene3D" id="3.40.1690.20">
    <property type="match status" value="1"/>
</dbReference>
<keyword evidence="12 17" id="KW-1133">Transmembrane helix</keyword>
<comment type="caution">
    <text evidence="19">The sequence shown here is derived from an EMBL/GenBank/DDBJ whole genome shotgun (WGS) entry which is preliminary data.</text>
</comment>
<sequence length="739" mass="81898">MNRFGSVCSFLKQWNPVRLIRGQAYTACAGRFKPVDLFKTETNKSSDKPPHPSSSSTGPNKLPFKRIEFEFSFGRGKSPDSSGGWNIGPWLLLGAFGIASMVIYNASRYQKITWKDFVDNFLQKGIVHHLEVVNKSWVRVYLQPGTEATVLSDSGGMGFGTRMTGSDSICWFEIGAVDTFERSLRELEAHLGVDPMHRMHINYVSRMQVSDFLYIGFYVALLGIAIYSFRSTTGGMVRKSGMGSGLFNFAQSPVRLIERDKIGVRFADVAGCEEAKLEIIEFVNFLKNPERYEALGAKIPRGAVLKGPPGTGKTLLAKATAGEANVPFLSVSGSEFLEMFVGVGPKRVRDMFSSARSKAPCILFIDEIDAIGGKRSGGAFGHQERENTLNQLLVEMDGFTTQENVVVLAATNRIDILDPALLRPGRFDRQIYVSLPDIKGRASIFKVHLKPIKLADDAQVVARRMATRTPGFSGADIASVCNEAALIAAREDAKNVTLDHFDKAIDRVVAGLEKKSQVLQPEEKKTVAYHEAGHAVVGWFLEHCNPLLKVSIIPRGRALGYAQYQPKDIYLHTKEQMLDEMCLALGGRASEEIFFNKVGSGAVDDLQRVTRSAYSQVVQLGFSPKVGLLSFDLPQQGDMVLSRPYSEHTAQIIDEEVRQIVQAAYERTLNMVRDKRTLVEKLALRLLDQEQLQKEDLVEVLGPRPFAEKSTYEEIVGQGPLDEDTTLPPGLRDWNKDGS</sequence>
<dbReference type="GO" id="GO:0005524">
    <property type="term" value="F:ATP binding"/>
    <property type="evidence" value="ECO:0007669"/>
    <property type="project" value="UniProtKB-KW"/>
</dbReference>
<evidence type="ECO:0000256" key="1">
    <source>
        <dbReference type="ARBA" id="ARBA00001947"/>
    </source>
</evidence>
<evidence type="ECO:0000256" key="2">
    <source>
        <dbReference type="ARBA" id="ARBA00004225"/>
    </source>
</evidence>
<dbReference type="GO" id="GO:0004222">
    <property type="term" value="F:metalloendopeptidase activity"/>
    <property type="evidence" value="ECO:0007669"/>
    <property type="project" value="InterPro"/>
</dbReference>
<dbReference type="Pfam" id="PF00004">
    <property type="entry name" value="AAA"/>
    <property type="match status" value="1"/>
</dbReference>
<dbReference type="GO" id="GO:0016887">
    <property type="term" value="F:ATP hydrolysis activity"/>
    <property type="evidence" value="ECO:0007669"/>
    <property type="project" value="InterPro"/>
</dbReference>
<keyword evidence="15 17" id="KW-0472">Membrane</keyword>
<dbReference type="HAMAP" id="MF_01458">
    <property type="entry name" value="FtsH"/>
    <property type="match status" value="1"/>
</dbReference>
<evidence type="ECO:0000256" key="8">
    <source>
        <dbReference type="ARBA" id="ARBA00022741"/>
    </source>
</evidence>
<reference evidence="19 20" key="1">
    <citation type="submission" date="2019-07" db="EMBL/GenBank/DDBJ databases">
        <title>Annotation for the trematode Paragonimus westermani.</title>
        <authorList>
            <person name="Choi Y.-J."/>
        </authorList>
    </citation>
    <scope>NUCLEOTIDE SEQUENCE [LARGE SCALE GENOMIC DNA]</scope>
    <source>
        <strain evidence="19">180907_Pwestermani</strain>
    </source>
</reference>
<dbReference type="SUPFAM" id="SSF140990">
    <property type="entry name" value="FtsH protease domain-like"/>
    <property type="match status" value="1"/>
</dbReference>
<dbReference type="Gene3D" id="1.20.58.760">
    <property type="entry name" value="Peptidase M41"/>
    <property type="match status" value="1"/>
</dbReference>
<feature type="region of interest" description="Disordered" evidence="16">
    <location>
        <begin position="712"/>
        <end position="739"/>
    </location>
</feature>
<evidence type="ECO:0000256" key="13">
    <source>
        <dbReference type="ARBA" id="ARBA00023049"/>
    </source>
</evidence>
<feature type="region of interest" description="Disordered" evidence="16">
    <location>
        <begin position="40"/>
        <end position="62"/>
    </location>
</feature>
<dbReference type="OrthoDB" id="1413014at2759"/>
<evidence type="ECO:0000256" key="7">
    <source>
        <dbReference type="ARBA" id="ARBA00022723"/>
    </source>
</evidence>
<dbReference type="NCBIfam" id="TIGR01241">
    <property type="entry name" value="FtsH_fam"/>
    <property type="match status" value="1"/>
</dbReference>
<dbReference type="GO" id="GO:0005745">
    <property type="term" value="C:m-AAA complex"/>
    <property type="evidence" value="ECO:0007669"/>
    <property type="project" value="TreeGrafter"/>
</dbReference>
<dbReference type="FunFam" id="1.20.58.760:FF:000003">
    <property type="entry name" value="AFG3-like AAA ATPase 2"/>
    <property type="match status" value="1"/>
</dbReference>
<evidence type="ECO:0000256" key="6">
    <source>
        <dbReference type="ARBA" id="ARBA00022692"/>
    </source>
</evidence>
<evidence type="ECO:0000313" key="19">
    <source>
        <dbReference type="EMBL" id="KAF8569796.1"/>
    </source>
</evidence>
<dbReference type="GO" id="GO:0034982">
    <property type="term" value="P:mitochondrial protein processing"/>
    <property type="evidence" value="ECO:0007669"/>
    <property type="project" value="TreeGrafter"/>
</dbReference>
<keyword evidence="14" id="KW-0496">Mitochondrion</keyword>
<evidence type="ECO:0000256" key="10">
    <source>
        <dbReference type="ARBA" id="ARBA00022833"/>
    </source>
</evidence>
<dbReference type="PROSITE" id="PS00674">
    <property type="entry name" value="AAA"/>
    <property type="match status" value="1"/>
</dbReference>
<dbReference type="Pfam" id="PF17862">
    <property type="entry name" value="AAA_lid_3"/>
    <property type="match status" value="1"/>
</dbReference>
<feature type="transmembrane region" description="Helical" evidence="17">
    <location>
        <begin position="87"/>
        <end position="106"/>
    </location>
</feature>
<evidence type="ECO:0000256" key="9">
    <source>
        <dbReference type="ARBA" id="ARBA00022801"/>
    </source>
</evidence>
<dbReference type="Proteomes" id="UP000699462">
    <property type="component" value="Unassembled WGS sequence"/>
</dbReference>
<accession>A0A8T0DR32</accession>
<dbReference type="Gene3D" id="3.40.50.300">
    <property type="entry name" value="P-loop containing nucleotide triphosphate hydrolases"/>
    <property type="match status" value="1"/>
</dbReference>
<feature type="domain" description="AAA+ ATPase" evidence="18">
    <location>
        <begin position="299"/>
        <end position="437"/>
    </location>
</feature>
<dbReference type="CDD" id="cd19501">
    <property type="entry name" value="RecA-like_FtsH"/>
    <property type="match status" value="1"/>
</dbReference>
<dbReference type="Gene3D" id="1.10.8.60">
    <property type="match status" value="1"/>
</dbReference>
<gene>
    <name evidence="19" type="ORF">P879_04079</name>
</gene>
<dbReference type="InterPro" id="IPR027417">
    <property type="entry name" value="P-loop_NTPase"/>
</dbReference>
<comment type="similarity">
    <text evidence="4">In the N-terminal section; belongs to the AAA ATPase family.</text>
</comment>
<dbReference type="InterPro" id="IPR003959">
    <property type="entry name" value="ATPase_AAA_core"/>
</dbReference>
<dbReference type="PANTHER" id="PTHR43655">
    <property type="entry name" value="ATP-DEPENDENT PROTEASE"/>
    <property type="match status" value="1"/>
</dbReference>
<keyword evidence="11" id="KW-0067">ATP-binding</keyword>
<comment type="cofactor">
    <cofactor evidence="1">
        <name>Zn(2+)</name>
        <dbReference type="ChEBI" id="CHEBI:29105"/>
    </cofactor>
</comment>
<keyword evidence="9" id="KW-0378">Hydrolase</keyword>
<dbReference type="PANTHER" id="PTHR43655:SF2">
    <property type="entry name" value="AFG3 LIKE MATRIX AAA PEPTIDASE SUBUNIT 2, ISOFORM A"/>
    <property type="match status" value="1"/>
</dbReference>
<dbReference type="FunFam" id="3.40.50.300:FF:000001">
    <property type="entry name" value="ATP-dependent zinc metalloprotease FtsH"/>
    <property type="match status" value="1"/>
</dbReference>
<evidence type="ECO:0000256" key="14">
    <source>
        <dbReference type="ARBA" id="ARBA00023128"/>
    </source>
</evidence>
<evidence type="ECO:0000256" key="3">
    <source>
        <dbReference type="ARBA" id="ARBA00010044"/>
    </source>
</evidence>
<dbReference type="InterPro" id="IPR003960">
    <property type="entry name" value="ATPase_AAA_CS"/>
</dbReference>
<organism evidence="19 20">
    <name type="scientific">Paragonimus westermani</name>
    <dbReference type="NCBI Taxonomy" id="34504"/>
    <lineage>
        <taxon>Eukaryota</taxon>
        <taxon>Metazoa</taxon>
        <taxon>Spiralia</taxon>
        <taxon>Lophotrochozoa</taxon>
        <taxon>Platyhelminthes</taxon>
        <taxon>Trematoda</taxon>
        <taxon>Digenea</taxon>
        <taxon>Plagiorchiida</taxon>
        <taxon>Troglotremata</taxon>
        <taxon>Troglotrematidae</taxon>
        <taxon>Paragonimus</taxon>
    </lineage>
</organism>
<keyword evidence="7" id="KW-0479">Metal-binding</keyword>
<keyword evidence="10" id="KW-0862">Zinc</keyword>
<feature type="compositionally biased region" description="Basic and acidic residues" evidence="16">
    <location>
        <begin position="40"/>
        <end position="50"/>
    </location>
</feature>
<name>A0A8T0DR32_9TREM</name>
<dbReference type="InterPro" id="IPR000642">
    <property type="entry name" value="Peptidase_M41"/>
</dbReference>
<evidence type="ECO:0000256" key="11">
    <source>
        <dbReference type="ARBA" id="ARBA00022840"/>
    </source>
</evidence>
<evidence type="ECO:0000256" key="15">
    <source>
        <dbReference type="ARBA" id="ARBA00023136"/>
    </source>
</evidence>
<dbReference type="InterPro" id="IPR037219">
    <property type="entry name" value="Peptidase_M41-like"/>
</dbReference>
<keyword evidence="8" id="KW-0547">Nucleotide-binding</keyword>
<keyword evidence="13" id="KW-0482">Metalloprotease</keyword>
<evidence type="ECO:0000256" key="5">
    <source>
        <dbReference type="ARBA" id="ARBA00022670"/>
    </source>
</evidence>
<comment type="similarity">
    <text evidence="3">In the C-terminal section; belongs to the peptidase M41 family.</text>
</comment>
<evidence type="ECO:0000313" key="20">
    <source>
        <dbReference type="Proteomes" id="UP000699462"/>
    </source>
</evidence>
<protein>
    <recommendedName>
        <fullName evidence="18">AAA+ ATPase domain-containing protein</fullName>
    </recommendedName>
</protein>